<comment type="caution">
    <text evidence="2">The sequence shown here is derived from an EMBL/GenBank/DDBJ whole genome shotgun (WGS) entry which is preliminary data.</text>
</comment>
<evidence type="ECO:0000313" key="2">
    <source>
        <dbReference type="EMBL" id="KAK9703839.1"/>
    </source>
</evidence>
<organism evidence="2 3">
    <name type="scientific">Popillia japonica</name>
    <name type="common">Japanese beetle</name>
    <dbReference type="NCBI Taxonomy" id="7064"/>
    <lineage>
        <taxon>Eukaryota</taxon>
        <taxon>Metazoa</taxon>
        <taxon>Ecdysozoa</taxon>
        <taxon>Arthropoda</taxon>
        <taxon>Hexapoda</taxon>
        <taxon>Insecta</taxon>
        <taxon>Pterygota</taxon>
        <taxon>Neoptera</taxon>
        <taxon>Endopterygota</taxon>
        <taxon>Coleoptera</taxon>
        <taxon>Polyphaga</taxon>
        <taxon>Scarabaeiformia</taxon>
        <taxon>Scarabaeidae</taxon>
        <taxon>Rutelinae</taxon>
        <taxon>Popillia</taxon>
    </lineage>
</organism>
<dbReference type="AlphaFoldDB" id="A0AAW1JIZ9"/>
<dbReference type="InterPro" id="IPR050951">
    <property type="entry name" value="Retrovirus_Pol_polyprotein"/>
</dbReference>
<dbReference type="Proteomes" id="UP001458880">
    <property type="component" value="Unassembled WGS sequence"/>
</dbReference>
<dbReference type="PANTHER" id="PTHR37984">
    <property type="entry name" value="PROTEIN CBG26694"/>
    <property type="match status" value="1"/>
</dbReference>
<name>A0AAW1JIZ9_POPJA</name>
<evidence type="ECO:0000256" key="1">
    <source>
        <dbReference type="SAM" id="MobiDB-lite"/>
    </source>
</evidence>
<accession>A0AAW1JIZ9</accession>
<gene>
    <name evidence="2" type="ORF">QE152_g29120</name>
</gene>
<dbReference type="PANTHER" id="PTHR37984:SF5">
    <property type="entry name" value="PROTEIN NYNRIN-LIKE"/>
    <property type="match status" value="1"/>
</dbReference>
<proteinExistence type="predicted"/>
<feature type="compositionally biased region" description="Basic and acidic residues" evidence="1">
    <location>
        <begin position="60"/>
        <end position="75"/>
    </location>
</feature>
<reference evidence="2 3" key="1">
    <citation type="journal article" date="2024" name="BMC Genomics">
        <title>De novo assembly and annotation of Popillia japonica's genome with initial clues to its potential as an invasive pest.</title>
        <authorList>
            <person name="Cucini C."/>
            <person name="Boschi S."/>
            <person name="Funari R."/>
            <person name="Cardaioli E."/>
            <person name="Iannotti N."/>
            <person name="Marturano G."/>
            <person name="Paoli F."/>
            <person name="Bruttini M."/>
            <person name="Carapelli A."/>
            <person name="Frati F."/>
            <person name="Nardi F."/>
        </authorList>
    </citation>
    <scope>NUCLEOTIDE SEQUENCE [LARGE SCALE GENOMIC DNA]</scope>
    <source>
        <strain evidence="2">DMR45628</strain>
    </source>
</reference>
<feature type="region of interest" description="Disordered" evidence="1">
    <location>
        <begin position="60"/>
        <end position="85"/>
    </location>
</feature>
<keyword evidence="3" id="KW-1185">Reference proteome</keyword>
<feature type="region of interest" description="Disordered" evidence="1">
    <location>
        <begin position="157"/>
        <end position="212"/>
    </location>
</feature>
<dbReference type="EMBL" id="JASPKY010000363">
    <property type="protein sequence ID" value="KAK9703839.1"/>
    <property type="molecule type" value="Genomic_DNA"/>
</dbReference>
<evidence type="ECO:0000313" key="3">
    <source>
        <dbReference type="Proteomes" id="UP001458880"/>
    </source>
</evidence>
<sequence length="212" mass="23497">MNTTKCQTTGYSAAYLVFGQELRTAYDVGRDIRTILSSDAVLPEITSKLERLADTLLDARETHEKEQERRKDQADKHRRRSPEFAPGTKVWVKTHLLSSGPSTRTQKFLPKRDGPYVILAARGPSRFEVATRALQNPNEPVGVYHIGDLQTMDPLLADAPPVQPLRRRGRPRKGPALADPRQLIQDHASGRTDGPEGGSVAPLATNKAQTTR</sequence>
<protein>
    <submittedName>
        <fullName evidence="2">Uncharacterized protein</fullName>
    </submittedName>
</protein>